<sequence length="44" mass="5431">MTVKERKEQIEKVLNKECEKYEQDCTKCPYKDMCNEYIHLNMED</sequence>
<evidence type="ECO:0000313" key="1">
    <source>
        <dbReference type="EMBL" id="DAE30164.1"/>
    </source>
</evidence>
<organism evidence="1">
    <name type="scientific">virus sp. ctQmo6</name>
    <dbReference type="NCBI Taxonomy" id="2827990"/>
    <lineage>
        <taxon>Viruses</taxon>
    </lineage>
</organism>
<protein>
    <submittedName>
        <fullName evidence="1">Cas system-associated protein</fullName>
    </submittedName>
</protein>
<name>A0A8S5RGR7_9VIRU</name>
<dbReference type="EMBL" id="BK059102">
    <property type="protein sequence ID" value="DAE30164.1"/>
    <property type="molecule type" value="Genomic_DNA"/>
</dbReference>
<accession>A0A8S5RGR7</accession>
<proteinExistence type="predicted"/>
<reference evidence="1" key="1">
    <citation type="journal article" date="2021" name="Proc. Natl. Acad. Sci. U.S.A.">
        <title>A Catalog of Tens of Thousands of Viruses from Human Metagenomes Reveals Hidden Associations with Chronic Diseases.</title>
        <authorList>
            <person name="Tisza M.J."/>
            <person name="Buck C.B."/>
        </authorList>
    </citation>
    <scope>NUCLEOTIDE SEQUENCE</scope>
    <source>
        <strain evidence="1">CtQmo6</strain>
    </source>
</reference>